<evidence type="ECO:0000313" key="1">
    <source>
        <dbReference type="EMBL" id="OWZ15240.1"/>
    </source>
</evidence>
<proteinExistence type="predicted"/>
<dbReference type="AlphaFoldDB" id="A0A225WEE5"/>
<accession>A0A225WEE5</accession>
<name>A0A225WEE5_9STRA</name>
<dbReference type="PANTHER" id="PTHR46599">
    <property type="entry name" value="PIGGYBAC TRANSPOSABLE ELEMENT-DERIVED PROTEIN 4"/>
    <property type="match status" value="1"/>
</dbReference>
<dbReference type="EMBL" id="NBNE01001166">
    <property type="protein sequence ID" value="OWZ15240.1"/>
    <property type="molecule type" value="Genomic_DNA"/>
</dbReference>
<dbReference type="PANTHER" id="PTHR46599:SF3">
    <property type="entry name" value="PIGGYBAC TRANSPOSABLE ELEMENT-DERIVED PROTEIN 4"/>
    <property type="match status" value="1"/>
</dbReference>
<keyword evidence="2" id="KW-1185">Reference proteome</keyword>
<comment type="caution">
    <text evidence="1">The sequence shown here is derived from an EMBL/GenBank/DDBJ whole genome shotgun (WGS) entry which is preliminary data.</text>
</comment>
<dbReference type="Proteomes" id="UP000198211">
    <property type="component" value="Unassembled WGS sequence"/>
</dbReference>
<protein>
    <submittedName>
        <fullName evidence="1">Uncharacterized protein</fullName>
    </submittedName>
</protein>
<evidence type="ECO:0000313" key="2">
    <source>
        <dbReference type="Proteomes" id="UP000198211"/>
    </source>
</evidence>
<sequence>MEQHWSTRDVGTLPAREISRFIHFADNDNLSAATDLAWKIRSVLDTLETTFKEGTFMKDKPHRWGSKYVMVCRAETEYCKRYLDIGRFGDTECSQSMETTNGPTAVIRNIASGYLMKDVGLLLATAITRLSHTLNYYAPWDSITSER</sequence>
<organism evidence="1 2">
    <name type="scientific">Phytophthora megakarya</name>
    <dbReference type="NCBI Taxonomy" id="4795"/>
    <lineage>
        <taxon>Eukaryota</taxon>
        <taxon>Sar</taxon>
        <taxon>Stramenopiles</taxon>
        <taxon>Oomycota</taxon>
        <taxon>Peronosporomycetes</taxon>
        <taxon>Peronosporales</taxon>
        <taxon>Peronosporaceae</taxon>
        <taxon>Phytophthora</taxon>
    </lineage>
</organism>
<dbReference type="OrthoDB" id="89651at2759"/>
<reference evidence="2" key="1">
    <citation type="submission" date="2017-03" db="EMBL/GenBank/DDBJ databases">
        <title>Phytopthora megakarya and P. palmivora, two closely related causual agents of cacao black pod achieved similar genome size and gene model numbers by different mechanisms.</title>
        <authorList>
            <person name="Ali S."/>
            <person name="Shao J."/>
            <person name="Larry D.J."/>
            <person name="Kronmiller B."/>
            <person name="Shen D."/>
            <person name="Strem M.D."/>
            <person name="Melnick R.L."/>
            <person name="Guiltinan M.J."/>
            <person name="Tyler B.M."/>
            <person name="Meinhardt L.W."/>
            <person name="Bailey B.A."/>
        </authorList>
    </citation>
    <scope>NUCLEOTIDE SEQUENCE [LARGE SCALE GENOMIC DNA]</scope>
    <source>
        <strain evidence="2">zdho120</strain>
    </source>
</reference>
<gene>
    <name evidence="1" type="ORF">PHMEG_00011161</name>
</gene>